<feature type="compositionally biased region" description="Basic and acidic residues" evidence="1">
    <location>
        <begin position="686"/>
        <end position="705"/>
    </location>
</feature>
<feature type="region of interest" description="Disordered" evidence="1">
    <location>
        <begin position="751"/>
        <end position="848"/>
    </location>
</feature>
<feature type="compositionally biased region" description="Low complexity" evidence="1">
    <location>
        <begin position="937"/>
        <end position="963"/>
    </location>
</feature>
<dbReference type="InParanoid" id="F0XSG2"/>
<feature type="region of interest" description="Disordered" evidence="1">
    <location>
        <begin position="662"/>
        <end position="710"/>
    </location>
</feature>
<dbReference type="STRING" id="655863.F0XSG2"/>
<organism evidence="3">
    <name type="scientific">Grosmannia clavigera (strain kw1407 / UAMH 11150)</name>
    <name type="common">Blue stain fungus</name>
    <name type="synonym">Graphiocladiella clavigera</name>
    <dbReference type="NCBI Taxonomy" id="655863"/>
    <lineage>
        <taxon>Eukaryota</taxon>
        <taxon>Fungi</taxon>
        <taxon>Dikarya</taxon>
        <taxon>Ascomycota</taxon>
        <taxon>Pezizomycotina</taxon>
        <taxon>Sordariomycetes</taxon>
        <taxon>Sordariomycetidae</taxon>
        <taxon>Ophiostomatales</taxon>
        <taxon>Ophiostomataceae</taxon>
        <taxon>Leptographium</taxon>
    </lineage>
</organism>
<protein>
    <submittedName>
        <fullName evidence="2">Uncharacterized protein</fullName>
    </submittedName>
</protein>
<feature type="region of interest" description="Disordered" evidence="1">
    <location>
        <begin position="237"/>
        <end position="282"/>
    </location>
</feature>
<feature type="compositionally biased region" description="Low complexity" evidence="1">
    <location>
        <begin position="760"/>
        <end position="773"/>
    </location>
</feature>
<feature type="region of interest" description="Disordered" evidence="1">
    <location>
        <begin position="882"/>
        <end position="963"/>
    </location>
</feature>
<feature type="region of interest" description="Disordered" evidence="1">
    <location>
        <begin position="475"/>
        <end position="503"/>
    </location>
</feature>
<evidence type="ECO:0000256" key="1">
    <source>
        <dbReference type="SAM" id="MobiDB-lite"/>
    </source>
</evidence>
<feature type="compositionally biased region" description="Low complexity" evidence="1">
    <location>
        <begin position="1096"/>
        <end position="1112"/>
    </location>
</feature>
<feature type="compositionally biased region" description="Low complexity" evidence="1">
    <location>
        <begin position="1001"/>
        <end position="1015"/>
    </location>
</feature>
<feature type="region of interest" description="Disordered" evidence="1">
    <location>
        <begin position="1145"/>
        <end position="1185"/>
    </location>
</feature>
<dbReference type="GeneID" id="25979147"/>
<feature type="compositionally biased region" description="Acidic residues" evidence="1">
    <location>
        <begin position="294"/>
        <end position="308"/>
    </location>
</feature>
<dbReference type="RefSeq" id="XP_014168849.1">
    <property type="nucleotide sequence ID" value="XM_014313374.1"/>
</dbReference>
<evidence type="ECO:0000313" key="2">
    <source>
        <dbReference type="EMBL" id="EFW99366.1"/>
    </source>
</evidence>
<feature type="compositionally biased region" description="Low complexity" evidence="1">
    <location>
        <begin position="804"/>
        <end position="813"/>
    </location>
</feature>
<dbReference type="Proteomes" id="UP000007796">
    <property type="component" value="Unassembled WGS sequence"/>
</dbReference>
<feature type="region of interest" description="Disordered" evidence="1">
    <location>
        <begin position="568"/>
        <end position="629"/>
    </location>
</feature>
<keyword evidence="3" id="KW-1185">Reference proteome</keyword>
<gene>
    <name evidence="2" type="ORF">CMQ_5787</name>
</gene>
<name>F0XSG2_GROCL</name>
<feature type="region of interest" description="Disordered" evidence="1">
    <location>
        <begin position="294"/>
        <end position="352"/>
    </location>
</feature>
<feature type="compositionally biased region" description="Gly residues" evidence="1">
    <location>
        <begin position="1045"/>
        <end position="1059"/>
    </location>
</feature>
<accession>F0XSG2</accession>
<feature type="region of interest" description="Disordered" evidence="1">
    <location>
        <begin position="1"/>
        <end position="55"/>
    </location>
</feature>
<dbReference type="EMBL" id="GL629997">
    <property type="protein sequence ID" value="EFW99366.1"/>
    <property type="molecule type" value="Genomic_DNA"/>
</dbReference>
<dbReference type="OrthoDB" id="4188028at2759"/>
<proteinExistence type="predicted"/>
<feature type="compositionally biased region" description="Acidic residues" evidence="1">
    <location>
        <begin position="329"/>
        <end position="350"/>
    </location>
</feature>
<evidence type="ECO:0000313" key="3">
    <source>
        <dbReference type="Proteomes" id="UP000007796"/>
    </source>
</evidence>
<feature type="compositionally biased region" description="Gly residues" evidence="1">
    <location>
        <begin position="1086"/>
        <end position="1095"/>
    </location>
</feature>
<sequence length="1185" mass="129681">MSEPHSYPAPSFRGRGRGRGRSQAVRAHVARLAQQRKAANGRRGRQKLYDHPKPQAASERLKELKAAFSAVASALRPALEDLGDRSLGRLKSSSNAFQEVHEFKDVQQFLDGRHRQELTAYNNRLELSNRLNNYIYLESRTMTMANFVRDCNDATDRFLDAQIRRLDLLEQLHDLDLPVNIVDATWNFSEVSDERFLDVKAHVEYRTDLGTHPVYGNKVEVPCAKVMTGWRVRITSPSDAASDGAYKPSPKRRADDDADVQPPAKRLAGTADEGTSSLAPRHIGGLLSAVLPPTEDDAEEEAEAEADAEASGTLEGDSKVPSPSPVLAEGEEEMMEEDEAEDVPAGDEDGVGMAARPTEVKKLPPLPTGVTEPDAFGVRLVNKRRTANLDVYNRIMVPSLFDFEPHEIGFRDSANDKSRGATKAKRGKYLDTPNSNTMHFDRSLWQFDATTYDDGDLDEEMIKKHSLHPRYGLFLRSSTNEEEPPRERKSGSRPIVFYTPGGRTLNASRSNRIARLEDEADASAKKTVLFGAFSKFLEHEGVGDSEVQPPAEVVEAFRQQVLKRWLGPCRPRDDTEEEGKEKEEKSATGADAGVDADAEESHEGQSDVDGQQKQQQQQQQQQQDERDAAAASAFLGTLLEAAVAVETDRDSVPSLATALHSAYPICGPSTPPVPAPRRSTSSRPFDPVRDVFMDRSPDEDRRRNSSDNTISMSAANSRLNAADVSGLLYFASLASDREYMPSYSYPQSMRHVPRAPPLMQHQPQCQYPSYQQSTLSGESATPAEYAPRRPSIEHSPSYHHHHQQQPQQQQHHQLPLSRRNSHHNPENPPLDPRLFGETGGAPLPPTDASVHSLAINGYGSNGYHHQPSRSFLHTALNQAIPVSHHPYGPAPQANNAYGPPPPSTHRHSLPSPHMQSLSAMDMPSAYYLSPPAPTAQPQPIQQQQQQLHQPQQQQQQSQQASQHTLPMLRQYSNGYGPPRMQVAHSHNMSPQMYSAHMNGAQPPHQQQQQRPGQSRHSGRHTPVASLPVPATLPSAARGGTPPPGAGGSGEQGGGGGGGSSNSNGKYRKLEPAPVATRRSGWASSGDGVGGGGGSSSNGSSSNSSIGGVSTIGPLGIAATPISIATANRELRTVPYDYEKIKDYAAVEPPPSHGPKAIRGWAHNNVKRSRNGTKQEMASEWEKEEK</sequence>
<feature type="compositionally biased region" description="Low complexity" evidence="1">
    <location>
        <begin position="611"/>
        <end position="622"/>
    </location>
</feature>
<dbReference type="HOGENOM" id="CLU_002444_0_0_1"/>
<feature type="region of interest" description="Disordered" evidence="1">
    <location>
        <begin position="992"/>
        <end position="1113"/>
    </location>
</feature>
<dbReference type="AlphaFoldDB" id="F0XSG2"/>
<reference evidence="2 3" key="1">
    <citation type="journal article" date="2011" name="Proc. Natl. Acad. Sci. U.S.A.">
        <title>Genome and transcriptome analyses of the mountain pine beetle-fungal symbiont Grosmannia clavigera, a lodgepole pine pathogen.</title>
        <authorList>
            <person name="DiGuistini S."/>
            <person name="Wang Y."/>
            <person name="Liao N.Y."/>
            <person name="Taylor G."/>
            <person name="Tanguay P."/>
            <person name="Feau N."/>
            <person name="Henrissat B."/>
            <person name="Chan S.K."/>
            <person name="Hesse-Orce U."/>
            <person name="Alamouti S.M."/>
            <person name="Tsui C.K.M."/>
            <person name="Docking R.T."/>
            <person name="Levasseur A."/>
            <person name="Haridas S."/>
            <person name="Robertson G."/>
            <person name="Birol I."/>
            <person name="Holt R.A."/>
            <person name="Marra M.A."/>
            <person name="Hamelin R.C."/>
            <person name="Hirst M."/>
            <person name="Jones S.J.M."/>
            <person name="Bohlmann J."/>
            <person name="Breuil C."/>
        </authorList>
    </citation>
    <scope>NUCLEOTIDE SEQUENCE [LARGE SCALE GENOMIC DNA]</scope>
    <source>
        <strain evidence="3">kw1407 / UAMH 11150</strain>
    </source>
</reference>
<dbReference type="eggNOG" id="ENOG502QTAC">
    <property type="taxonomic scope" value="Eukaryota"/>
</dbReference>